<dbReference type="EMBL" id="ATBP01000249">
    <property type="protein sequence ID" value="ETR71596.1"/>
    <property type="molecule type" value="Genomic_DNA"/>
</dbReference>
<proteinExistence type="predicted"/>
<protein>
    <submittedName>
        <fullName evidence="1">Uncharacterized protein</fullName>
    </submittedName>
</protein>
<sequence length="118" mass="13693">MASKNENYCFDYLTYLRPTTPLKTSLLIDGALKKISSNISFSGLRSITKVEGTHHPFWMYKIEDKQLKPFIDNIDISSYYQRQLLPQCYRVNGVVDIVKISSIVSNEKISIWKKRSLL</sequence>
<evidence type="ECO:0000313" key="1">
    <source>
        <dbReference type="EMBL" id="ETR71596.1"/>
    </source>
</evidence>
<dbReference type="Gene3D" id="3.90.550.10">
    <property type="entry name" value="Spore Coat Polysaccharide Biosynthesis Protein SpsA, Chain A"/>
    <property type="match status" value="1"/>
</dbReference>
<comment type="caution">
    <text evidence="1">The sequence shown here is derived from an EMBL/GenBank/DDBJ whole genome shotgun (WGS) entry which is preliminary data.</text>
</comment>
<dbReference type="AlphaFoldDB" id="A0A1V1PA07"/>
<gene>
    <name evidence="1" type="ORF">OMM_08007</name>
</gene>
<name>A0A1V1PA07_9BACT</name>
<dbReference type="InterPro" id="IPR029044">
    <property type="entry name" value="Nucleotide-diphossugar_trans"/>
</dbReference>
<organism evidence="1 2">
    <name type="scientific">Candidatus Magnetoglobus multicellularis str. Araruama</name>
    <dbReference type="NCBI Taxonomy" id="890399"/>
    <lineage>
        <taxon>Bacteria</taxon>
        <taxon>Pseudomonadati</taxon>
        <taxon>Thermodesulfobacteriota</taxon>
        <taxon>Desulfobacteria</taxon>
        <taxon>Desulfobacterales</taxon>
        <taxon>Desulfobacteraceae</taxon>
        <taxon>Candidatus Magnetoglobus</taxon>
    </lineage>
</organism>
<accession>A0A1V1PA07</accession>
<reference evidence="2" key="1">
    <citation type="submission" date="2012-11" db="EMBL/GenBank/DDBJ databases">
        <authorList>
            <person name="Lucero-Rivera Y.E."/>
            <person name="Tovar-Ramirez D."/>
        </authorList>
    </citation>
    <scope>NUCLEOTIDE SEQUENCE [LARGE SCALE GENOMIC DNA]</scope>
    <source>
        <strain evidence="2">Araruama</strain>
    </source>
</reference>
<dbReference type="Proteomes" id="UP000189670">
    <property type="component" value="Unassembled WGS sequence"/>
</dbReference>
<evidence type="ECO:0000313" key="2">
    <source>
        <dbReference type="Proteomes" id="UP000189670"/>
    </source>
</evidence>